<evidence type="ECO:0000313" key="2">
    <source>
        <dbReference type="Proteomes" id="UP001174909"/>
    </source>
</evidence>
<sequence length="208" mass="22786">MRRGLPLAALFAAKNYPRTRALMELERANAGLRVAAVVVIVVILVLRQAEGQSNIDTRLPIMRRSPGRTDESHGSDLFGFAIAFHEIEEVTLETDGAQEAADKTRLIVGAPQGTFPGGLPLVDPGGRAEERTGLVYTCSITPDNTEELCGAVPGNDQTGVVINSLTISVDNDFLSAGSRLFDQRRKYRNTRYLTHMHTRTCKPTKKHD</sequence>
<name>A0AA35S777_GEOBA</name>
<protein>
    <submittedName>
        <fullName evidence="1">Uncharacterized protein</fullName>
    </submittedName>
</protein>
<gene>
    <name evidence="1" type="ORF">GBAR_LOCUS14074</name>
</gene>
<reference evidence="1" key="1">
    <citation type="submission" date="2023-03" db="EMBL/GenBank/DDBJ databases">
        <authorList>
            <person name="Steffen K."/>
            <person name="Cardenas P."/>
        </authorList>
    </citation>
    <scope>NUCLEOTIDE SEQUENCE</scope>
</reference>
<keyword evidence="2" id="KW-1185">Reference proteome</keyword>
<dbReference type="InterPro" id="IPR028994">
    <property type="entry name" value="Integrin_alpha_N"/>
</dbReference>
<proteinExistence type="predicted"/>
<dbReference type="AlphaFoldDB" id="A0AA35S777"/>
<accession>A0AA35S777</accession>
<dbReference type="Gene3D" id="2.130.10.130">
    <property type="entry name" value="Integrin alpha, N-terminal"/>
    <property type="match status" value="1"/>
</dbReference>
<evidence type="ECO:0000313" key="1">
    <source>
        <dbReference type="EMBL" id="CAI8024199.1"/>
    </source>
</evidence>
<dbReference type="EMBL" id="CASHTH010002059">
    <property type="protein sequence ID" value="CAI8024199.1"/>
    <property type="molecule type" value="Genomic_DNA"/>
</dbReference>
<comment type="caution">
    <text evidence="1">The sequence shown here is derived from an EMBL/GenBank/DDBJ whole genome shotgun (WGS) entry which is preliminary data.</text>
</comment>
<organism evidence="1 2">
    <name type="scientific">Geodia barretti</name>
    <name type="common">Barrett's horny sponge</name>
    <dbReference type="NCBI Taxonomy" id="519541"/>
    <lineage>
        <taxon>Eukaryota</taxon>
        <taxon>Metazoa</taxon>
        <taxon>Porifera</taxon>
        <taxon>Demospongiae</taxon>
        <taxon>Heteroscleromorpha</taxon>
        <taxon>Tetractinellida</taxon>
        <taxon>Astrophorina</taxon>
        <taxon>Geodiidae</taxon>
        <taxon>Geodia</taxon>
    </lineage>
</organism>
<dbReference type="Proteomes" id="UP001174909">
    <property type="component" value="Unassembled WGS sequence"/>
</dbReference>